<feature type="transmembrane region" description="Helical" evidence="7">
    <location>
        <begin position="43"/>
        <end position="62"/>
    </location>
</feature>
<feature type="transmembrane region" description="Helical" evidence="7">
    <location>
        <begin position="369"/>
        <end position="388"/>
    </location>
</feature>
<evidence type="ECO:0000259" key="8">
    <source>
        <dbReference type="PROSITE" id="PS51002"/>
    </source>
</evidence>
<feature type="transmembrane region" description="Helical" evidence="7">
    <location>
        <begin position="137"/>
        <end position="159"/>
    </location>
</feature>
<evidence type="ECO:0000313" key="10">
    <source>
        <dbReference type="Proteomes" id="UP000611554"/>
    </source>
</evidence>
<keyword evidence="7" id="KW-1133">Transmembrane helix</keyword>
<feature type="transmembrane region" description="Helical" evidence="7">
    <location>
        <begin position="111"/>
        <end position="131"/>
    </location>
</feature>
<dbReference type="InterPro" id="IPR036150">
    <property type="entry name" value="Cyt_b/b6_C_sf"/>
</dbReference>
<dbReference type="EC" id="7.1.1.8" evidence="2"/>
<dbReference type="SUPFAM" id="SSF81342">
    <property type="entry name" value="Transmembrane di-heme cytochromes"/>
    <property type="match status" value="1"/>
</dbReference>
<dbReference type="PROSITE" id="PS51002">
    <property type="entry name" value="CYTB_NTER"/>
    <property type="match status" value="1"/>
</dbReference>
<dbReference type="RefSeq" id="WP_189248660.1">
    <property type="nucleotide sequence ID" value="NZ_BMQJ01000012.1"/>
</dbReference>
<accession>A0ABQ2R6U6</accession>
<evidence type="ECO:0000256" key="3">
    <source>
        <dbReference type="ARBA" id="ARBA00016116"/>
    </source>
</evidence>
<name>A0ABQ2R6U6_9ACTN</name>
<evidence type="ECO:0000256" key="6">
    <source>
        <dbReference type="SAM" id="MobiDB-lite"/>
    </source>
</evidence>
<dbReference type="Pfam" id="PF13631">
    <property type="entry name" value="Cytochrom_B_N_2"/>
    <property type="match status" value="1"/>
</dbReference>
<dbReference type="PANTHER" id="PTHR19271">
    <property type="entry name" value="CYTOCHROME B"/>
    <property type="match status" value="1"/>
</dbReference>
<feature type="region of interest" description="Disordered" evidence="6">
    <location>
        <begin position="451"/>
        <end position="499"/>
    </location>
</feature>
<proteinExistence type="predicted"/>
<dbReference type="EMBL" id="BMQJ01000012">
    <property type="protein sequence ID" value="GGQ11834.1"/>
    <property type="molecule type" value="Genomic_DNA"/>
</dbReference>
<evidence type="ECO:0000256" key="1">
    <source>
        <dbReference type="ARBA" id="ARBA00001971"/>
    </source>
</evidence>
<dbReference type="InterPro" id="IPR027387">
    <property type="entry name" value="Cytb/b6-like_sf"/>
</dbReference>
<keyword evidence="7" id="KW-0472">Membrane</keyword>
<protein>
    <recommendedName>
        <fullName evidence="3">Cytochrome bc1 complex cytochrome b subunit</fullName>
        <ecNumber evidence="2">7.1.1.8</ecNumber>
    </recommendedName>
    <alternativeName>
        <fullName evidence="5">Cytochrome bc1 reductase complex subunit QcrB</fullName>
    </alternativeName>
</protein>
<feature type="transmembrane region" description="Helical" evidence="7">
    <location>
        <begin position="171"/>
        <end position="193"/>
    </location>
</feature>
<reference evidence="10" key="1">
    <citation type="journal article" date="2019" name="Int. J. Syst. Evol. Microbiol.">
        <title>The Global Catalogue of Microorganisms (GCM) 10K type strain sequencing project: providing services to taxonomists for standard genome sequencing and annotation.</title>
        <authorList>
            <consortium name="The Broad Institute Genomics Platform"/>
            <consortium name="The Broad Institute Genome Sequencing Center for Infectious Disease"/>
            <person name="Wu L."/>
            <person name="Ma J."/>
        </authorList>
    </citation>
    <scope>NUCLEOTIDE SEQUENCE [LARGE SCALE GENOMIC DNA]</scope>
    <source>
        <strain evidence="10">JCM 3115</strain>
    </source>
</reference>
<sequence length="499" mass="55020">MITRWLVRRSMGWLDARLRIAPQLRLALAKVFPDHWTFMLGEIALYSFVALVATGVFLTFFYDASMADRVYSGGYAPLRGTTVSAAYASTVELSWDVRAGLLMRQAHHWSALFFIGAIIVHMCRIFFTGAFRKPREINWLTGLTMFVLGMATSFAGYSLPDDLLSGSGLRVASAIALSIPVVGPWVQFLFFGGEFPADLTIPRLYILHVLIIPVLIAALLGVHLAVIIRQKHAQFPAPGRNDHNVVGSKLWPTYGIRSLALLCAVLAVIFGFGGFVQINPVWVWGPYEPAAVTAPAQPDWYLGWVDGMLRIFPAVEFRVFGYLVPSPFLPGVLFPAIFILLMYVWPWVDRRLTGDRDRHQVLDRPRNRPARVAAGAWAVSFLALLLGASSNDVVARFTQIPVLGIMRAMRAVVIVVPLVVAAVAYTLARALRDNPDRTLLTLRPRHLVRARRAIVPPRGDEGGRPPEPPHDRSGRLVVPVGDAPKPVASGDAPDEGGRS</sequence>
<gene>
    <name evidence="9" type="ORF">GCM10010140_47570</name>
</gene>
<feature type="transmembrane region" description="Helical" evidence="7">
    <location>
        <begin position="328"/>
        <end position="348"/>
    </location>
</feature>
<feature type="transmembrane region" description="Helical" evidence="7">
    <location>
        <begin position="205"/>
        <end position="228"/>
    </location>
</feature>
<comment type="caution">
    <text evidence="9">The sequence shown here is derived from an EMBL/GenBank/DDBJ whole genome shotgun (WGS) entry which is preliminary data.</text>
</comment>
<dbReference type="InterPro" id="IPR005797">
    <property type="entry name" value="Cyt_b/b6_N"/>
</dbReference>
<comment type="catalytic activity">
    <reaction evidence="4">
        <text>a quinol + 2 Fe(III)-[cytochrome c](out) = a quinone + 2 Fe(II)-[cytochrome c](out) + 2 H(+)(out)</text>
        <dbReference type="Rhea" id="RHEA:11484"/>
        <dbReference type="Rhea" id="RHEA-COMP:10350"/>
        <dbReference type="Rhea" id="RHEA-COMP:14399"/>
        <dbReference type="ChEBI" id="CHEBI:15378"/>
        <dbReference type="ChEBI" id="CHEBI:24646"/>
        <dbReference type="ChEBI" id="CHEBI:29033"/>
        <dbReference type="ChEBI" id="CHEBI:29034"/>
        <dbReference type="ChEBI" id="CHEBI:132124"/>
        <dbReference type="EC" id="7.1.1.8"/>
    </reaction>
</comment>
<organism evidence="9 10">
    <name type="scientific">Streptosporangium pseudovulgare</name>
    <dbReference type="NCBI Taxonomy" id="35765"/>
    <lineage>
        <taxon>Bacteria</taxon>
        <taxon>Bacillati</taxon>
        <taxon>Actinomycetota</taxon>
        <taxon>Actinomycetes</taxon>
        <taxon>Streptosporangiales</taxon>
        <taxon>Streptosporangiaceae</taxon>
        <taxon>Streptosporangium</taxon>
    </lineage>
</organism>
<dbReference type="Proteomes" id="UP000611554">
    <property type="component" value="Unassembled WGS sequence"/>
</dbReference>
<evidence type="ECO:0000256" key="7">
    <source>
        <dbReference type="SAM" id="Phobius"/>
    </source>
</evidence>
<evidence type="ECO:0000256" key="4">
    <source>
        <dbReference type="ARBA" id="ARBA00029351"/>
    </source>
</evidence>
<comment type="cofactor">
    <cofactor evidence="1">
        <name>heme</name>
        <dbReference type="ChEBI" id="CHEBI:30413"/>
    </cofactor>
</comment>
<feature type="compositionally biased region" description="Basic and acidic residues" evidence="6">
    <location>
        <begin position="458"/>
        <end position="474"/>
    </location>
</feature>
<dbReference type="PANTHER" id="PTHR19271:SF16">
    <property type="entry name" value="CYTOCHROME B"/>
    <property type="match status" value="1"/>
</dbReference>
<evidence type="ECO:0000313" key="9">
    <source>
        <dbReference type="EMBL" id="GGQ11834.1"/>
    </source>
</evidence>
<evidence type="ECO:0000256" key="5">
    <source>
        <dbReference type="ARBA" id="ARBA00029568"/>
    </source>
</evidence>
<keyword evidence="10" id="KW-1185">Reference proteome</keyword>
<feature type="transmembrane region" description="Helical" evidence="7">
    <location>
        <begin position="259"/>
        <end position="278"/>
    </location>
</feature>
<keyword evidence="7" id="KW-0812">Transmembrane</keyword>
<evidence type="ECO:0000256" key="2">
    <source>
        <dbReference type="ARBA" id="ARBA00012951"/>
    </source>
</evidence>
<feature type="transmembrane region" description="Helical" evidence="7">
    <location>
        <begin position="408"/>
        <end position="428"/>
    </location>
</feature>
<feature type="domain" description="Cytochrome b/b6 N-terminal region profile" evidence="8">
    <location>
        <begin position="10"/>
        <end position="236"/>
    </location>
</feature>
<dbReference type="Gene3D" id="1.20.810.10">
    <property type="entry name" value="Cytochrome Bc1 Complex, Chain C"/>
    <property type="match status" value="1"/>
</dbReference>
<dbReference type="InterPro" id="IPR016174">
    <property type="entry name" value="Di-haem_cyt_TM"/>
</dbReference>
<dbReference type="SUPFAM" id="SSF81648">
    <property type="entry name" value="a domain/subunit of cytochrome bc1 complex (Ubiquinol-cytochrome c reductase)"/>
    <property type="match status" value="1"/>
</dbReference>